<sequence length="299" mass="31650">MSESPETPDDGKEASPLPTLSEDEITAVAERKAGSPKVVHEVIRLQGDEELDRPLLSLVSSAFAAGFSICASILAESALAMRLPTAEWSELLSKLGYSVGFVIVIMGNLQLFTENTITVILPLATHPTLRNLGRLGRLWSIVFCANLMGTFLVALVMAKGWIISGEQLAVALELSAKNLGHDATTILLRGVPAGFLVASIAWIMPNARGGSEFWLIVLITYVISICGFSHVVAGSGEAWLLLLAGKVSFWGLMTGFIIPALLGNILGGTGLFAVLAHGQVREEIAAKGDDVRSKDGASV</sequence>
<evidence type="ECO:0000256" key="6">
    <source>
        <dbReference type="SAM" id="Phobius"/>
    </source>
</evidence>
<keyword evidence="4 6" id="KW-0472">Membrane</keyword>
<dbReference type="InterPro" id="IPR023271">
    <property type="entry name" value="Aquaporin-like"/>
</dbReference>
<evidence type="ECO:0000256" key="1">
    <source>
        <dbReference type="ARBA" id="ARBA00004141"/>
    </source>
</evidence>
<dbReference type="GO" id="GO:0015499">
    <property type="term" value="F:formate transmembrane transporter activity"/>
    <property type="evidence" value="ECO:0007669"/>
    <property type="project" value="TreeGrafter"/>
</dbReference>
<organism evidence="7 8">
    <name type="scientific">Lichenifustis flavocetrariae</name>
    <dbReference type="NCBI Taxonomy" id="2949735"/>
    <lineage>
        <taxon>Bacteria</taxon>
        <taxon>Pseudomonadati</taxon>
        <taxon>Pseudomonadota</taxon>
        <taxon>Alphaproteobacteria</taxon>
        <taxon>Hyphomicrobiales</taxon>
        <taxon>Lichenihabitantaceae</taxon>
        <taxon>Lichenifustis</taxon>
    </lineage>
</organism>
<accession>A0AA42CHH6</accession>
<feature type="transmembrane region" description="Helical" evidence="6">
    <location>
        <begin position="213"/>
        <end position="233"/>
    </location>
</feature>
<dbReference type="EMBL" id="JAMOIM010000002">
    <property type="protein sequence ID" value="MCW6507279.1"/>
    <property type="molecule type" value="Genomic_DNA"/>
</dbReference>
<name>A0AA42CHH6_9HYPH</name>
<proteinExistence type="predicted"/>
<keyword evidence="8" id="KW-1185">Reference proteome</keyword>
<dbReference type="InterPro" id="IPR000292">
    <property type="entry name" value="For/NO2_transpt"/>
</dbReference>
<gene>
    <name evidence="7" type="ORF">M8523_04515</name>
</gene>
<comment type="caution">
    <text evidence="7">The sequence shown here is derived from an EMBL/GenBank/DDBJ whole genome shotgun (WGS) entry which is preliminary data.</text>
</comment>
<evidence type="ECO:0000256" key="4">
    <source>
        <dbReference type="ARBA" id="ARBA00023136"/>
    </source>
</evidence>
<evidence type="ECO:0000256" key="3">
    <source>
        <dbReference type="ARBA" id="ARBA00022989"/>
    </source>
</evidence>
<dbReference type="RefSeq" id="WP_282583642.1">
    <property type="nucleotide sequence ID" value="NZ_JAMOIM010000002.1"/>
</dbReference>
<evidence type="ECO:0000256" key="5">
    <source>
        <dbReference type="SAM" id="MobiDB-lite"/>
    </source>
</evidence>
<keyword evidence="3 6" id="KW-1133">Transmembrane helix</keyword>
<feature type="region of interest" description="Disordered" evidence="5">
    <location>
        <begin position="1"/>
        <end position="23"/>
    </location>
</feature>
<feature type="transmembrane region" description="Helical" evidence="6">
    <location>
        <begin position="138"/>
        <end position="163"/>
    </location>
</feature>
<dbReference type="PANTHER" id="PTHR30520:SF2">
    <property type="entry name" value="INNER MEMBRANE PROTEIN YFDC"/>
    <property type="match status" value="1"/>
</dbReference>
<dbReference type="Gene3D" id="1.20.1080.10">
    <property type="entry name" value="Glycerol uptake facilitator protein"/>
    <property type="match status" value="1"/>
</dbReference>
<dbReference type="Pfam" id="PF01226">
    <property type="entry name" value="Form_Nir_trans"/>
    <property type="match status" value="1"/>
</dbReference>
<dbReference type="AlphaFoldDB" id="A0AA42CHH6"/>
<protein>
    <submittedName>
        <fullName evidence="7">Formate/nitrite transporter family protein</fullName>
    </submittedName>
</protein>
<dbReference type="PANTHER" id="PTHR30520">
    <property type="entry name" value="FORMATE TRANSPORTER-RELATED"/>
    <property type="match status" value="1"/>
</dbReference>
<keyword evidence="2 6" id="KW-0812">Transmembrane</keyword>
<comment type="subcellular location">
    <subcellularLocation>
        <location evidence="1">Membrane</location>
        <topology evidence="1">Multi-pass membrane protein</topology>
    </subcellularLocation>
</comment>
<evidence type="ECO:0000256" key="2">
    <source>
        <dbReference type="ARBA" id="ARBA00022692"/>
    </source>
</evidence>
<dbReference type="GO" id="GO:0005886">
    <property type="term" value="C:plasma membrane"/>
    <property type="evidence" value="ECO:0007669"/>
    <property type="project" value="TreeGrafter"/>
</dbReference>
<evidence type="ECO:0000313" key="8">
    <source>
        <dbReference type="Proteomes" id="UP001165667"/>
    </source>
</evidence>
<dbReference type="Proteomes" id="UP001165667">
    <property type="component" value="Unassembled WGS sequence"/>
</dbReference>
<evidence type="ECO:0000313" key="7">
    <source>
        <dbReference type="EMBL" id="MCW6507279.1"/>
    </source>
</evidence>
<feature type="transmembrane region" description="Helical" evidence="6">
    <location>
        <begin position="183"/>
        <end position="204"/>
    </location>
</feature>
<feature type="transmembrane region" description="Helical" evidence="6">
    <location>
        <begin position="95"/>
        <end position="117"/>
    </location>
</feature>
<reference evidence="7" key="1">
    <citation type="submission" date="2022-05" db="EMBL/GenBank/DDBJ databases">
        <authorList>
            <person name="Pankratov T."/>
        </authorList>
    </citation>
    <scope>NUCLEOTIDE SEQUENCE</scope>
    <source>
        <strain evidence="7">BP6-180914</strain>
    </source>
</reference>